<comment type="caution">
    <text evidence="1">The sequence shown here is derived from an EMBL/GenBank/DDBJ whole genome shotgun (WGS) entry which is preliminary data.</text>
</comment>
<gene>
    <name evidence="1" type="ORF">KIL84_019910</name>
</gene>
<proteinExistence type="predicted"/>
<dbReference type="AlphaFoldDB" id="A0A9D3XXB2"/>
<dbReference type="Proteomes" id="UP000827986">
    <property type="component" value="Unassembled WGS sequence"/>
</dbReference>
<evidence type="ECO:0000313" key="1">
    <source>
        <dbReference type="EMBL" id="KAH1187161.1"/>
    </source>
</evidence>
<evidence type="ECO:0000313" key="2">
    <source>
        <dbReference type="Proteomes" id="UP000827986"/>
    </source>
</evidence>
<organism evidence="1 2">
    <name type="scientific">Mauremys mutica</name>
    <name type="common">yellowpond turtle</name>
    <dbReference type="NCBI Taxonomy" id="74926"/>
    <lineage>
        <taxon>Eukaryota</taxon>
        <taxon>Metazoa</taxon>
        <taxon>Chordata</taxon>
        <taxon>Craniata</taxon>
        <taxon>Vertebrata</taxon>
        <taxon>Euteleostomi</taxon>
        <taxon>Archelosauria</taxon>
        <taxon>Testudinata</taxon>
        <taxon>Testudines</taxon>
        <taxon>Cryptodira</taxon>
        <taxon>Durocryptodira</taxon>
        <taxon>Testudinoidea</taxon>
        <taxon>Geoemydidae</taxon>
        <taxon>Geoemydinae</taxon>
        <taxon>Mauremys</taxon>
    </lineage>
</organism>
<keyword evidence="2" id="KW-1185">Reference proteome</keyword>
<sequence>MGTIWALMLGDFNFLTRMCAQLARAHSGAHGSKVRLRKGRRSVRSQRLARRRVGCGFSHLAIFFIRVDNTAILPVA</sequence>
<accession>A0A9D3XXB2</accession>
<reference evidence="1" key="1">
    <citation type="submission" date="2021-09" db="EMBL/GenBank/DDBJ databases">
        <title>The genome of Mauremys mutica provides insights into the evolution of semi-aquatic lifestyle.</title>
        <authorList>
            <person name="Gong S."/>
            <person name="Gao Y."/>
        </authorList>
    </citation>
    <scope>NUCLEOTIDE SEQUENCE</scope>
    <source>
        <strain evidence="1">MM-2020</strain>
        <tissue evidence="1">Muscle</tissue>
    </source>
</reference>
<protein>
    <submittedName>
        <fullName evidence="1">Uncharacterized protein</fullName>
    </submittedName>
</protein>
<name>A0A9D3XXB2_9SAUR</name>
<dbReference type="EMBL" id="JAHDVG010000463">
    <property type="protein sequence ID" value="KAH1187161.1"/>
    <property type="molecule type" value="Genomic_DNA"/>
</dbReference>